<gene>
    <name evidence="3" type="ORF">DKX38_008551</name>
</gene>
<dbReference type="PANTHER" id="PTHR21531">
    <property type="entry name" value="LOW-TEMPERATURE VIABILITY PROTEIN LTV1-RELATED"/>
    <property type="match status" value="1"/>
</dbReference>
<evidence type="ECO:0000256" key="1">
    <source>
        <dbReference type="ARBA" id="ARBA00009078"/>
    </source>
</evidence>
<feature type="region of interest" description="Disordered" evidence="2">
    <location>
        <begin position="467"/>
        <end position="511"/>
    </location>
</feature>
<organism evidence="3 4">
    <name type="scientific">Salix brachista</name>
    <dbReference type="NCBI Taxonomy" id="2182728"/>
    <lineage>
        <taxon>Eukaryota</taxon>
        <taxon>Viridiplantae</taxon>
        <taxon>Streptophyta</taxon>
        <taxon>Embryophyta</taxon>
        <taxon>Tracheophyta</taxon>
        <taxon>Spermatophyta</taxon>
        <taxon>Magnoliopsida</taxon>
        <taxon>eudicotyledons</taxon>
        <taxon>Gunneridae</taxon>
        <taxon>Pentapetalae</taxon>
        <taxon>rosids</taxon>
        <taxon>fabids</taxon>
        <taxon>Malpighiales</taxon>
        <taxon>Salicaceae</taxon>
        <taxon>Saliceae</taxon>
        <taxon>Salix</taxon>
    </lineage>
</organism>
<reference evidence="4" key="1">
    <citation type="journal article" date="2019" name="Gigascience">
        <title>De novo genome assembly of the endangered Acer yangbiense, a plant species with extremely small populations endemic to Yunnan Province, China.</title>
        <authorList>
            <person name="Yang J."/>
            <person name="Wariss H.M."/>
            <person name="Tao L."/>
            <person name="Zhang R."/>
            <person name="Yun Q."/>
            <person name="Hollingsworth P."/>
            <person name="Dao Z."/>
            <person name="Luo G."/>
            <person name="Guo H."/>
            <person name="Ma Y."/>
            <person name="Sun W."/>
        </authorList>
    </citation>
    <scope>NUCLEOTIDE SEQUENCE [LARGE SCALE GENOMIC DNA]</scope>
    <source>
        <strain evidence="4">cv. br00</strain>
    </source>
</reference>
<feature type="region of interest" description="Disordered" evidence="2">
    <location>
        <begin position="45"/>
        <end position="70"/>
    </location>
</feature>
<dbReference type="InterPro" id="IPR007307">
    <property type="entry name" value="Ltv1"/>
</dbReference>
<feature type="compositionally biased region" description="Polar residues" evidence="2">
    <location>
        <begin position="49"/>
        <end position="65"/>
    </location>
</feature>
<protein>
    <recommendedName>
        <fullName evidence="5">Protein LTV1 homolog</fullName>
    </recommendedName>
</protein>
<keyword evidence="4" id="KW-1185">Reference proteome</keyword>
<dbReference type="GO" id="GO:0042274">
    <property type="term" value="P:ribosomal small subunit biogenesis"/>
    <property type="evidence" value="ECO:0007669"/>
    <property type="project" value="InterPro"/>
</dbReference>
<dbReference type="EMBL" id="VDCV01000005">
    <property type="protein sequence ID" value="KAB5557642.1"/>
    <property type="molecule type" value="Genomic_DNA"/>
</dbReference>
<accession>A0A5N5MRM7</accession>
<dbReference type="GO" id="GO:0005829">
    <property type="term" value="C:cytosol"/>
    <property type="evidence" value="ECO:0007669"/>
    <property type="project" value="TreeGrafter"/>
</dbReference>
<dbReference type="Proteomes" id="UP000326939">
    <property type="component" value="Chromosome 5"/>
</dbReference>
<evidence type="ECO:0000256" key="2">
    <source>
        <dbReference type="SAM" id="MobiDB-lite"/>
    </source>
</evidence>
<comment type="caution">
    <text evidence="3">The sequence shown here is derived from an EMBL/GenBank/DDBJ whole genome shotgun (WGS) entry which is preliminary data.</text>
</comment>
<feature type="compositionally biased region" description="Basic and acidic residues" evidence="2">
    <location>
        <begin position="488"/>
        <end position="506"/>
    </location>
</feature>
<dbReference type="GO" id="GO:0005634">
    <property type="term" value="C:nucleus"/>
    <property type="evidence" value="ECO:0007669"/>
    <property type="project" value="TreeGrafter"/>
</dbReference>
<dbReference type="GO" id="GO:0000056">
    <property type="term" value="P:ribosomal small subunit export from nucleus"/>
    <property type="evidence" value="ECO:0007669"/>
    <property type="project" value="TreeGrafter"/>
</dbReference>
<dbReference type="PANTHER" id="PTHR21531:SF0">
    <property type="entry name" value="PROTEIN LTV1 HOMOLOG"/>
    <property type="match status" value="1"/>
</dbReference>
<name>A0A5N5MRM7_9ROSI</name>
<evidence type="ECO:0000313" key="4">
    <source>
        <dbReference type="Proteomes" id="UP000326939"/>
    </source>
</evidence>
<dbReference type="AlphaFoldDB" id="A0A5N5MRM7"/>
<sequence length="540" mass="60487">MGKKKFIDKKKAATFQLFARDSSDPNFDGTDRVFVRVDNSPYSVDSFLPDNQNSSNSHFNDNPSSIFADAPDDMEDGDNGSFGNAVNFGGGFFGESSSEPLPEDVRREVLELGFPDDGYNYLLHMREIKSTVNGSGFFQNPKAKLDQLPHDVKAYDASRVKVSELKSEDRNDKSIYNVASRSVGVRVKKAADPEIAALLDDSDLSRFGSDVEDLEEDFVVRANLPEGEDDVDADDLVEGSEVINEGVNEYVNYGRENGLGRCGVEKAISAPVVVRGDFEDEKQRVRRPLDEQFDLLESQEYGTDDEGDEYDGYIAGEDEFLADKLKHALNDHAVDDLELDDKYEVPADLLNHNDRPKDKELIDTAADVIRRCREYGKKYENEDEDKEVIIEEESSDESEKWDCETIVSTYSNLDNHPAKIGAPETARKKMLSKAVIGALNASSHVIALGGKEKIPVDFLPRRKPAAEKLKGAPSLQMEQQKRKQNGQETKDEKKERKAAVKEEKREARRMKKEMKELYRCEAQRAQKAAAVAGPSSFHLV</sequence>
<evidence type="ECO:0008006" key="5">
    <source>
        <dbReference type="Google" id="ProtNLM"/>
    </source>
</evidence>
<evidence type="ECO:0000313" key="3">
    <source>
        <dbReference type="EMBL" id="KAB5557642.1"/>
    </source>
</evidence>
<proteinExistence type="inferred from homology"/>
<comment type="similarity">
    <text evidence="1">Belongs to the LTV1 family.</text>
</comment>
<dbReference type="GO" id="GO:0030688">
    <property type="term" value="C:preribosome, small subunit precursor"/>
    <property type="evidence" value="ECO:0007669"/>
    <property type="project" value="TreeGrafter"/>
</dbReference>